<evidence type="ECO:0000313" key="4">
    <source>
        <dbReference type="Proteomes" id="UP001642540"/>
    </source>
</evidence>
<dbReference type="EMBL" id="CAXLJM020000060">
    <property type="protein sequence ID" value="CAL8119529.1"/>
    <property type="molecule type" value="Genomic_DNA"/>
</dbReference>
<gene>
    <name evidence="3" type="ORF">ODALV1_LOCUS18595</name>
</gene>
<sequence>MGEKRVMVPSDLSESNIPTQKKPRFTSEALTLKEICTRGNVYQDRYAVQKVMGEGAYGKVLKVTDTKTKKLYAMKIIKDTCEHGSPEFVSERDVLEKIRGSWISTNAQQNLDGLHNPTQSSENSRALCLLNLEDENDKPGVRGVGPSECPPNGQGPINIFLRILPRPTQRTLLFV</sequence>
<evidence type="ECO:0000313" key="3">
    <source>
        <dbReference type="EMBL" id="CAL8119529.1"/>
    </source>
</evidence>
<dbReference type="Gene3D" id="3.30.200.20">
    <property type="entry name" value="Phosphorylase Kinase, domain 1"/>
    <property type="match status" value="1"/>
</dbReference>
<protein>
    <recommendedName>
        <fullName evidence="2">Protein kinase domain-containing protein</fullName>
    </recommendedName>
</protein>
<organism evidence="3 4">
    <name type="scientific">Orchesella dallaii</name>
    <dbReference type="NCBI Taxonomy" id="48710"/>
    <lineage>
        <taxon>Eukaryota</taxon>
        <taxon>Metazoa</taxon>
        <taxon>Ecdysozoa</taxon>
        <taxon>Arthropoda</taxon>
        <taxon>Hexapoda</taxon>
        <taxon>Collembola</taxon>
        <taxon>Entomobryomorpha</taxon>
        <taxon>Entomobryoidea</taxon>
        <taxon>Orchesellidae</taxon>
        <taxon>Orchesellinae</taxon>
        <taxon>Orchesella</taxon>
    </lineage>
</organism>
<dbReference type="InterPro" id="IPR011009">
    <property type="entry name" value="Kinase-like_dom_sf"/>
</dbReference>
<keyword evidence="4" id="KW-1185">Reference proteome</keyword>
<comment type="caution">
    <text evidence="3">The sequence shown here is derived from an EMBL/GenBank/DDBJ whole genome shotgun (WGS) entry which is preliminary data.</text>
</comment>
<feature type="domain" description="Protein kinase" evidence="2">
    <location>
        <begin position="46"/>
        <end position="175"/>
    </location>
</feature>
<dbReference type="Proteomes" id="UP001642540">
    <property type="component" value="Unassembled WGS sequence"/>
</dbReference>
<proteinExistence type="predicted"/>
<accession>A0ABP1R8R4</accession>
<evidence type="ECO:0000259" key="2">
    <source>
        <dbReference type="PROSITE" id="PS50011"/>
    </source>
</evidence>
<dbReference type="SUPFAM" id="SSF56112">
    <property type="entry name" value="Protein kinase-like (PK-like)"/>
    <property type="match status" value="1"/>
</dbReference>
<evidence type="ECO:0000256" key="1">
    <source>
        <dbReference type="SAM" id="MobiDB-lite"/>
    </source>
</evidence>
<feature type="region of interest" description="Disordered" evidence="1">
    <location>
        <begin position="1"/>
        <end position="20"/>
    </location>
</feature>
<dbReference type="PROSITE" id="PS50011">
    <property type="entry name" value="PROTEIN_KINASE_DOM"/>
    <property type="match status" value="1"/>
</dbReference>
<dbReference type="InterPro" id="IPR000719">
    <property type="entry name" value="Prot_kinase_dom"/>
</dbReference>
<name>A0ABP1R8R4_9HEXA</name>
<reference evidence="3 4" key="1">
    <citation type="submission" date="2024-08" db="EMBL/GenBank/DDBJ databases">
        <authorList>
            <person name="Cucini C."/>
            <person name="Frati F."/>
        </authorList>
    </citation>
    <scope>NUCLEOTIDE SEQUENCE [LARGE SCALE GENOMIC DNA]</scope>
</reference>